<dbReference type="EMBL" id="JBEFKJ010000030">
    <property type="protein sequence ID" value="KAL2038673.1"/>
    <property type="molecule type" value="Genomic_DNA"/>
</dbReference>
<reference evidence="2 3" key="1">
    <citation type="submission" date="2024-09" db="EMBL/GenBank/DDBJ databases">
        <title>Rethinking Asexuality: The Enigmatic Case of Functional Sexual Genes in Lepraria (Stereocaulaceae).</title>
        <authorList>
            <person name="Doellman M."/>
            <person name="Sun Y."/>
            <person name="Barcenas-Pena A."/>
            <person name="Lumbsch H.T."/>
            <person name="Grewe F."/>
        </authorList>
    </citation>
    <scope>NUCLEOTIDE SEQUENCE [LARGE SCALE GENOMIC DNA]</scope>
    <source>
        <strain evidence="2 3">Mercado 3170</strain>
    </source>
</reference>
<evidence type="ECO:0000313" key="2">
    <source>
        <dbReference type="EMBL" id="KAL2038673.1"/>
    </source>
</evidence>
<name>A0ABR4A0W1_9LECA</name>
<comment type="caution">
    <text evidence="2">The sequence shown here is derived from an EMBL/GenBank/DDBJ whole genome shotgun (WGS) entry which is preliminary data.</text>
</comment>
<sequence length="85" mass="9657">MNAVFKDDYTKPEEVQDLINRFNKIHSWDLRVHAQKCARDIKLAMKNTEPRSGIRVSVVPADSDLDLGPDSEDDEGEQGQTKEDV</sequence>
<protein>
    <submittedName>
        <fullName evidence="2">Uncharacterized protein</fullName>
    </submittedName>
</protein>
<keyword evidence="3" id="KW-1185">Reference proteome</keyword>
<evidence type="ECO:0000313" key="3">
    <source>
        <dbReference type="Proteomes" id="UP001590950"/>
    </source>
</evidence>
<dbReference type="Proteomes" id="UP001590950">
    <property type="component" value="Unassembled WGS sequence"/>
</dbReference>
<gene>
    <name evidence="2" type="ORF">N7G274_008431</name>
</gene>
<evidence type="ECO:0000256" key="1">
    <source>
        <dbReference type="SAM" id="MobiDB-lite"/>
    </source>
</evidence>
<feature type="compositionally biased region" description="Acidic residues" evidence="1">
    <location>
        <begin position="63"/>
        <end position="77"/>
    </location>
</feature>
<feature type="region of interest" description="Disordered" evidence="1">
    <location>
        <begin position="50"/>
        <end position="85"/>
    </location>
</feature>
<accession>A0ABR4A0W1</accession>
<proteinExistence type="predicted"/>
<organism evidence="2 3">
    <name type="scientific">Stereocaulon virgatum</name>
    <dbReference type="NCBI Taxonomy" id="373712"/>
    <lineage>
        <taxon>Eukaryota</taxon>
        <taxon>Fungi</taxon>
        <taxon>Dikarya</taxon>
        <taxon>Ascomycota</taxon>
        <taxon>Pezizomycotina</taxon>
        <taxon>Lecanoromycetes</taxon>
        <taxon>OSLEUM clade</taxon>
        <taxon>Lecanoromycetidae</taxon>
        <taxon>Lecanorales</taxon>
        <taxon>Lecanorineae</taxon>
        <taxon>Stereocaulaceae</taxon>
        <taxon>Stereocaulon</taxon>
    </lineage>
</organism>